<dbReference type="PANTHER" id="PTHR11081:SF75">
    <property type="entry name" value="ENDONUCLEASE, PUTATIVE (AFU_ORTHOLOGUE AFUA_3G13260)-RELATED"/>
    <property type="match status" value="1"/>
</dbReference>
<dbReference type="SUPFAM" id="SSF88723">
    <property type="entry name" value="PIN domain-like"/>
    <property type="match status" value="1"/>
</dbReference>
<reference evidence="3 4" key="1">
    <citation type="submission" date="2015-07" db="EMBL/GenBank/DDBJ databases">
        <title>Draft Genome Sequence of Malassezia furfur CBS1878 and Malassezia pachydermatis CBS1879.</title>
        <authorList>
            <person name="Triana S."/>
            <person name="Ohm R."/>
            <person name="Gonzalez A."/>
            <person name="DeCock H."/>
            <person name="Restrepo S."/>
            <person name="Celis A."/>
        </authorList>
    </citation>
    <scope>NUCLEOTIDE SEQUENCE [LARGE SCALE GENOMIC DNA]</scope>
    <source>
        <strain evidence="3 4">CBS 1879</strain>
    </source>
</reference>
<feature type="region of interest" description="Disordered" evidence="1">
    <location>
        <begin position="156"/>
        <end position="185"/>
    </location>
</feature>
<dbReference type="Proteomes" id="UP000037751">
    <property type="component" value="Unassembled WGS sequence"/>
</dbReference>
<dbReference type="Gene3D" id="3.40.50.1010">
    <property type="entry name" value="5'-nuclease"/>
    <property type="match status" value="2"/>
</dbReference>
<comment type="caution">
    <text evidence="3">The sequence shown here is derived from an EMBL/GenBank/DDBJ whole genome shotgun (WGS) entry which is preliminary data.</text>
</comment>
<dbReference type="InterPro" id="IPR029060">
    <property type="entry name" value="PIN-like_dom_sf"/>
</dbReference>
<dbReference type="GeneID" id="28730368"/>
<evidence type="ECO:0000313" key="4">
    <source>
        <dbReference type="Proteomes" id="UP000037751"/>
    </source>
</evidence>
<dbReference type="Gene3D" id="1.10.150.20">
    <property type="entry name" value="5' to 3' exonuclease, C-terminal subdomain"/>
    <property type="match status" value="1"/>
</dbReference>
<dbReference type="GO" id="GO:0006281">
    <property type="term" value="P:DNA repair"/>
    <property type="evidence" value="ECO:0007669"/>
    <property type="project" value="UniProtKB-ARBA"/>
</dbReference>
<protein>
    <submittedName>
        <fullName evidence="3">Flap endonuclease gen-like protein 1</fullName>
    </submittedName>
</protein>
<evidence type="ECO:0000256" key="1">
    <source>
        <dbReference type="SAM" id="MobiDB-lite"/>
    </source>
</evidence>
<dbReference type="OrthoDB" id="2959108at2759"/>
<evidence type="ECO:0000313" key="3">
    <source>
        <dbReference type="EMBL" id="KOS14447.1"/>
    </source>
</evidence>
<keyword evidence="3" id="KW-0255">Endonuclease</keyword>
<dbReference type="RefSeq" id="XP_017992079.1">
    <property type="nucleotide sequence ID" value="XM_018138492.1"/>
</dbReference>
<dbReference type="Pfam" id="PF00867">
    <property type="entry name" value="XPG_I"/>
    <property type="match status" value="1"/>
</dbReference>
<dbReference type="EMBL" id="LGAV01000004">
    <property type="protein sequence ID" value="KOS14447.1"/>
    <property type="molecule type" value="Genomic_DNA"/>
</dbReference>
<accession>A0A0M8MPX4</accession>
<keyword evidence="3" id="KW-0540">Nuclease</keyword>
<dbReference type="CDD" id="cd09870">
    <property type="entry name" value="PIN_YEN1"/>
    <property type="match status" value="1"/>
</dbReference>
<dbReference type="STRING" id="77020.A0A0M8MPX4"/>
<dbReference type="InterPro" id="IPR036279">
    <property type="entry name" value="5-3_exonuclease_C_sf"/>
</dbReference>
<organism evidence="3 4">
    <name type="scientific">Malassezia pachydermatis</name>
    <dbReference type="NCBI Taxonomy" id="77020"/>
    <lineage>
        <taxon>Eukaryota</taxon>
        <taxon>Fungi</taxon>
        <taxon>Dikarya</taxon>
        <taxon>Basidiomycota</taxon>
        <taxon>Ustilaginomycotina</taxon>
        <taxon>Malasseziomycetes</taxon>
        <taxon>Malasseziales</taxon>
        <taxon>Malasseziaceae</taxon>
        <taxon>Malassezia</taxon>
    </lineage>
</organism>
<dbReference type="SMART" id="SM00484">
    <property type="entry name" value="XPGI"/>
    <property type="match status" value="1"/>
</dbReference>
<feature type="region of interest" description="Disordered" evidence="1">
    <location>
        <begin position="382"/>
        <end position="401"/>
    </location>
</feature>
<name>A0A0M8MPX4_9BASI</name>
<dbReference type="SUPFAM" id="SSF47807">
    <property type="entry name" value="5' to 3' exonuclease, C-terminal subdomain"/>
    <property type="match status" value="1"/>
</dbReference>
<feature type="domain" description="XPG-I" evidence="2">
    <location>
        <begin position="110"/>
        <end position="181"/>
    </location>
</feature>
<feature type="region of interest" description="Disordered" evidence="1">
    <location>
        <begin position="516"/>
        <end position="559"/>
    </location>
</feature>
<dbReference type="GO" id="GO:0017108">
    <property type="term" value="F:5'-flap endonuclease activity"/>
    <property type="evidence" value="ECO:0007669"/>
    <property type="project" value="TreeGrafter"/>
</dbReference>
<keyword evidence="4" id="KW-1185">Reference proteome</keyword>
<dbReference type="VEuPathDB" id="FungiDB:Malapachy_4037"/>
<dbReference type="AlphaFoldDB" id="A0A0M8MPX4"/>
<dbReference type="InterPro" id="IPR006086">
    <property type="entry name" value="XPG-I_dom"/>
</dbReference>
<keyword evidence="3" id="KW-0378">Hydrolase</keyword>
<dbReference type="PRINTS" id="PR00853">
    <property type="entry name" value="XPGRADSUPER"/>
</dbReference>
<proteinExistence type="predicted"/>
<feature type="compositionally biased region" description="Basic and acidic residues" evidence="1">
    <location>
        <begin position="167"/>
        <end position="180"/>
    </location>
</feature>
<gene>
    <name evidence="3" type="ORF">Malapachy_4037</name>
</gene>
<dbReference type="PANTHER" id="PTHR11081">
    <property type="entry name" value="FLAP ENDONUCLEASE FAMILY MEMBER"/>
    <property type="match status" value="1"/>
</dbReference>
<dbReference type="InterPro" id="IPR006084">
    <property type="entry name" value="XPG/Rad2"/>
</dbReference>
<evidence type="ECO:0000259" key="2">
    <source>
        <dbReference type="SMART" id="SM00484"/>
    </source>
</evidence>
<sequence length="582" mass="64703">MGVPGLWRELAPTGIDTTLEQLAWAHWERTDQQRYRIGIDASQWLFHARKARGGAQPALRMLFFRALKLLHIPVWPVFVFDGPSRPAWKRDADVWLGPFPLEAQWQSFLDALGFAYWRAPGEAEAELAWMNSRGDIDVVWTDDVDALLFGAQRVLRPPSKTNNTDSEPERQREAQEDRGPLSRAKHASKIVDDTWTLYDMATSAWPIKAAGLILVALLAGGDYHPQGLPSCGVKTALGLARTGLGQVLAEAYDAYQYTTRDEAAWASSMATWREAIQAELISNASGYLTKKQPKLARLVSVDLFGTQRARDVLRDYMHPRTSKTDPTAQARWEKVRRAPRSVDLASVGQLVQTHFEWPPTVALQKLERLLLPGMCMQRLLQISPGPSTPPRPTSPAREPMTPVSRMTHSLARLQAHSPTRPAPWVALHTKRMMQGRIHIRMSLNTEAFYEDICASLTVAKPAACSVRLWVPMRLAMAQPGGAQRIQAFLTSAKPKKANSVPTDQTRLTSYFVCTKRTMTSSPSPSPPPSPTRKPAKSREASELRLPTRGLPPPSVDDTSVELVRVVPATEVIVISDSSSDTL</sequence>